<dbReference type="GO" id="GO:0008106">
    <property type="term" value="F:alcohol dehydrogenase (NADP+) activity"/>
    <property type="evidence" value="ECO:0007669"/>
    <property type="project" value="TreeGrafter"/>
</dbReference>
<dbReference type="AlphaFoldDB" id="A0A454C9A5"/>
<dbReference type="Proteomes" id="UP000029712">
    <property type="component" value="Chromosome"/>
</dbReference>
<dbReference type="FunFam" id="3.40.50.1970:FF:000003">
    <property type="entry name" value="Alcohol dehydrogenase, iron-containing"/>
    <property type="match status" value="1"/>
</dbReference>
<keyword evidence="1" id="KW-0560">Oxidoreductase</keyword>
<reference evidence="4 5" key="2">
    <citation type="submission" date="2018-10" db="EMBL/GenBank/DDBJ databases">
        <title>Detection and isolation of Mycoplasma hominis as a predominant microorganism from pelvic cavity of patient with salpingitis and tubo-ovarian abscess.</title>
        <authorList>
            <person name="Guschin A.E."/>
            <person name="Khayrullina G.A."/>
            <person name="Rakovskaya I.V."/>
            <person name="Shelenkov A.A."/>
            <person name="Shagin D.A."/>
        </authorList>
    </citation>
    <scope>NUCLEOTIDE SEQUENCE [LARGE SCALE GENOMIC DNA]</scope>
    <source>
        <strain evidence="5">TOA</strain>
    </source>
</reference>
<evidence type="ECO:0000313" key="4">
    <source>
        <dbReference type="EMBL" id="AYN65302.1"/>
    </source>
</evidence>
<dbReference type="Gene3D" id="3.40.50.1970">
    <property type="match status" value="1"/>
</dbReference>
<dbReference type="GO" id="GO:1990362">
    <property type="term" value="F:butanol dehydrogenase (NAD+) activity"/>
    <property type="evidence" value="ECO:0007669"/>
    <property type="project" value="InterPro"/>
</dbReference>
<dbReference type="Pfam" id="PF00465">
    <property type="entry name" value="Fe-ADH"/>
    <property type="match status" value="1"/>
</dbReference>
<sequence>MLNFIYKNDCKIIFGKDSIQNLEEELKSLKVKKILIVYSGKYIFELKIYDEIIKACKKLNIEFIENGNVVPNPRIELVRKLVLETKAQNVDFILAIGGGSVIDTAKAIAVGAKSDVDVWKFYTYEDKPNCALPIGVISTIASSGSESSNCSILSNENHKLGIEYDFIIPKFAIIDPWYTKSLPMYQISCGISDISSHLIERYYTNIEHVDATDYMIEGLLKALMINAKLLIEDPNDMNARSEIFLISIFAHNNMLDSGRVADWASHRIEHELSNFYGITHGEGMAIVMVAYAKYMAIEKPKKLAQLAERVFNVDKGLSQDEKANLLSKKLDEFYRTIKMRTRLSELGVSCEKFREMALSATKNDSQTIGHYKPLLSKEIIEILKIAK</sequence>
<evidence type="ECO:0000259" key="3">
    <source>
        <dbReference type="Pfam" id="PF25137"/>
    </source>
</evidence>
<proteinExistence type="predicted"/>
<dbReference type="SUPFAM" id="SSF56796">
    <property type="entry name" value="Dehydroquinate synthase-like"/>
    <property type="match status" value="1"/>
</dbReference>
<dbReference type="Gene3D" id="1.20.1090.10">
    <property type="entry name" value="Dehydroquinate synthase-like - alpha domain"/>
    <property type="match status" value="1"/>
</dbReference>
<dbReference type="EMBL" id="CP033021">
    <property type="protein sequence ID" value="AYN65302.1"/>
    <property type="molecule type" value="Genomic_DNA"/>
</dbReference>
<feature type="domain" description="Alcohol dehydrogenase iron-type/glycerol dehydrogenase GldA" evidence="2">
    <location>
        <begin position="11"/>
        <end position="176"/>
    </location>
</feature>
<dbReference type="InterPro" id="IPR056798">
    <property type="entry name" value="ADH_Fe_C"/>
</dbReference>
<dbReference type="GO" id="GO:1990002">
    <property type="term" value="F:methylglyoxal reductase (NADPH) (acetol producing) activity"/>
    <property type="evidence" value="ECO:0007669"/>
    <property type="project" value="TreeGrafter"/>
</dbReference>
<name>A0A454C9A5_METHO</name>
<dbReference type="PANTHER" id="PTHR43633">
    <property type="entry name" value="ALCOHOL DEHYDROGENASE YQHD"/>
    <property type="match status" value="1"/>
</dbReference>
<dbReference type="InterPro" id="IPR001670">
    <property type="entry name" value="ADH_Fe/GldA"/>
</dbReference>
<dbReference type="Pfam" id="PF25137">
    <property type="entry name" value="ADH_Fe_C"/>
    <property type="match status" value="1"/>
</dbReference>
<dbReference type="InterPro" id="IPR044731">
    <property type="entry name" value="BDH-like"/>
</dbReference>
<evidence type="ECO:0000256" key="1">
    <source>
        <dbReference type="ARBA" id="ARBA00023002"/>
    </source>
</evidence>
<reference evidence="4 5" key="1">
    <citation type="submission" date="2014-08" db="EMBL/GenBank/DDBJ databases">
        <authorList>
            <person name="Kuleshov K."/>
            <person name="Dedkov V."/>
            <person name="Markelov M."/>
            <person name="Pimkina E."/>
        </authorList>
    </citation>
    <scope>NUCLEOTIDE SEQUENCE [LARGE SCALE GENOMIC DNA]</scope>
    <source>
        <strain evidence="5">TOA</strain>
    </source>
</reference>
<evidence type="ECO:0000313" key="5">
    <source>
        <dbReference type="Proteomes" id="UP000029712"/>
    </source>
</evidence>
<evidence type="ECO:0000259" key="2">
    <source>
        <dbReference type="Pfam" id="PF00465"/>
    </source>
</evidence>
<dbReference type="OrthoDB" id="9804734at2"/>
<dbReference type="RefSeq" id="WP_036438981.1">
    <property type="nucleotide sequence ID" value="NZ_CP033021.1"/>
</dbReference>
<accession>A0A454C9A5</accession>
<feature type="domain" description="Fe-containing alcohol dehydrogenase-like C-terminal" evidence="3">
    <location>
        <begin position="193"/>
        <end position="385"/>
    </location>
</feature>
<dbReference type="CDD" id="cd08187">
    <property type="entry name" value="BDH"/>
    <property type="match status" value="1"/>
</dbReference>
<dbReference type="GO" id="GO:0005829">
    <property type="term" value="C:cytosol"/>
    <property type="evidence" value="ECO:0007669"/>
    <property type="project" value="TreeGrafter"/>
</dbReference>
<gene>
    <name evidence="4" type="ORF">KN71_001110</name>
</gene>
<organism evidence="4 5">
    <name type="scientific">Metamycoplasma hominis</name>
    <name type="common">Mycoplasma hominis</name>
    <dbReference type="NCBI Taxonomy" id="2098"/>
    <lineage>
        <taxon>Bacteria</taxon>
        <taxon>Bacillati</taxon>
        <taxon>Mycoplasmatota</taxon>
        <taxon>Mycoplasmoidales</taxon>
        <taxon>Metamycoplasmataceae</taxon>
        <taxon>Metamycoplasma</taxon>
    </lineage>
</organism>
<protein>
    <submittedName>
        <fullName evidence="4">Iron-containing alcohol dehydrogenase</fullName>
    </submittedName>
</protein>
<dbReference type="PANTHER" id="PTHR43633:SF1">
    <property type="entry name" value="ALCOHOL DEHYDROGENASE YQHD"/>
    <property type="match status" value="1"/>
</dbReference>
<dbReference type="GO" id="GO:0046872">
    <property type="term" value="F:metal ion binding"/>
    <property type="evidence" value="ECO:0007669"/>
    <property type="project" value="InterPro"/>
</dbReference>